<feature type="region of interest" description="Disordered" evidence="1">
    <location>
        <begin position="133"/>
        <end position="160"/>
    </location>
</feature>
<feature type="region of interest" description="Disordered" evidence="1">
    <location>
        <begin position="83"/>
        <end position="105"/>
    </location>
</feature>
<reference evidence="2" key="1">
    <citation type="submission" date="2022-10" db="EMBL/GenBank/DDBJ databases">
        <authorList>
            <person name="Byrne P K."/>
        </authorList>
    </citation>
    <scope>NUCLEOTIDE SEQUENCE</scope>
    <source>
        <strain evidence="2">IFO1802</strain>
    </source>
</reference>
<dbReference type="RefSeq" id="XP_056088483.1">
    <property type="nucleotide sequence ID" value="XM_056228797.1"/>
</dbReference>
<gene>
    <name evidence="2" type="primary">SKDI09G1790</name>
    <name evidence="2" type="ORF">SKDI_09G1790</name>
</gene>
<evidence type="ECO:0000256" key="1">
    <source>
        <dbReference type="SAM" id="MobiDB-lite"/>
    </source>
</evidence>
<evidence type="ECO:0008006" key="4">
    <source>
        <dbReference type="Google" id="ProtNLM"/>
    </source>
</evidence>
<dbReference type="Proteomes" id="UP001162087">
    <property type="component" value="Chromosome 9"/>
</dbReference>
<feature type="region of interest" description="Disordered" evidence="1">
    <location>
        <begin position="19"/>
        <end position="42"/>
    </location>
</feature>
<organism evidence="2 3">
    <name type="scientific">Saccharomyces kudriavzevii (strain ATCC MYA-4449 / AS 2.2408 / CBS 8840 / NBRC 1802 / NCYC 2889)</name>
    <name type="common">Yeast</name>
    <dbReference type="NCBI Taxonomy" id="226230"/>
    <lineage>
        <taxon>Eukaryota</taxon>
        <taxon>Fungi</taxon>
        <taxon>Dikarya</taxon>
        <taxon>Ascomycota</taxon>
        <taxon>Saccharomycotina</taxon>
        <taxon>Saccharomycetes</taxon>
        <taxon>Saccharomycetales</taxon>
        <taxon>Saccharomycetaceae</taxon>
        <taxon>Saccharomyces</taxon>
    </lineage>
</organism>
<protein>
    <recommendedName>
        <fullName evidence="4">YIR016W-like protein</fullName>
    </recommendedName>
</protein>
<sequence>MMDGTRCSLNAAAWALEEPGPSATDGLLPSLPGPHDDGGPAALCGYTTTLSRDGAGAVRAPSLLEDASSDVDDTDTMSNLSKALEMSSSSCSSPRTRNRPHRDSVSTISTIFQQRKQEGPSLLAKVSSIFFRRNSSPGGKRSTQATPPAGRPDSETSAVKSIAAQSLRRQQELEDARYARVIADFRTVGWCSPSEIKSVEYERSLISAQWDEKISLLSRAQ</sequence>
<accession>A0AA35JMA3</accession>
<dbReference type="GeneID" id="80924784"/>
<proteinExistence type="predicted"/>
<evidence type="ECO:0000313" key="3">
    <source>
        <dbReference type="Proteomes" id="UP001162087"/>
    </source>
</evidence>
<evidence type="ECO:0000313" key="2">
    <source>
        <dbReference type="EMBL" id="CAI4064963.1"/>
    </source>
</evidence>
<name>A0AA35JMA3_SACK1</name>
<dbReference type="EMBL" id="OX365904">
    <property type="protein sequence ID" value="CAI4064963.1"/>
    <property type="molecule type" value="Genomic_DNA"/>
</dbReference>
<keyword evidence="3" id="KW-1185">Reference proteome</keyword>
<dbReference type="AlphaFoldDB" id="A0AA35JMA3"/>
<feature type="compositionally biased region" description="Polar residues" evidence="1">
    <location>
        <begin position="133"/>
        <end position="146"/>
    </location>
</feature>